<proteinExistence type="predicted"/>
<reference evidence="1" key="2">
    <citation type="journal article" date="2015" name="Fish Shellfish Immunol.">
        <title>Early steps in the European eel (Anguilla anguilla)-Vibrio vulnificus interaction in the gills: Role of the RtxA13 toxin.</title>
        <authorList>
            <person name="Callol A."/>
            <person name="Pajuelo D."/>
            <person name="Ebbesson L."/>
            <person name="Teles M."/>
            <person name="MacKenzie S."/>
            <person name="Amaro C."/>
        </authorList>
    </citation>
    <scope>NUCLEOTIDE SEQUENCE</scope>
</reference>
<accession>A0A0E9RZ19</accession>
<organism evidence="1">
    <name type="scientific">Anguilla anguilla</name>
    <name type="common">European freshwater eel</name>
    <name type="synonym">Muraena anguilla</name>
    <dbReference type="NCBI Taxonomy" id="7936"/>
    <lineage>
        <taxon>Eukaryota</taxon>
        <taxon>Metazoa</taxon>
        <taxon>Chordata</taxon>
        <taxon>Craniata</taxon>
        <taxon>Vertebrata</taxon>
        <taxon>Euteleostomi</taxon>
        <taxon>Actinopterygii</taxon>
        <taxon>Neopterygii</taxon>
        <taxon>Teleostei</taxon>
        <taxon>Anguilliformes</taxon>
        <taxon>Anguillidae</taxon>
        <taxon>Anguilla</taxon>
    </lineage>
</organism>
<reference evidence="1" key="1">
    <citation type="submission" date="2014-11" db="EMBL/GenBank/DDBJ databases">
        <authorList>
            <person name="Amaro Gonzalez C."/>
        </authorList>
    </citation>
    <scope>NUCLEOTIDE SEQUENCE</scope>
</reference>
<dbReference type="EMBL" id="GBXM01075069">
    <property type="protein sequence ID" value="JAH33508.1"/>
    <property type="molecule type" value="Transcribed_RNA"/>
</dbReference>
<name>A0A0E9RZ19_ANGAN</name>
<sequence length="85" mass="9524">MAFSLVTPTRSPDSCPHRHIFTGLWEIFHPDLFAFCLNLLLKLDEHDVVGFGVLIVSVRLDAFLNPQALCVSVLLQGVRPQNSLH</sequence>
<protein>
    <submittedName>
        <fullName evidence="1">Uncharacterized protein</fullName>
    </submittedName>
</protein>
<evidence type="ECO:0000313" key="1">
    <source>
        <dbReference type="EMBL" id="JAH33508.1"/>
    </source>
</evidence>
<dbReference type="AlphaFoldDB" id="A0A0E9RZ19"/>